<feature type="domain" description="PA14" evidence="2">
    <location>
        <begin position="375"/>
        <end position="525"/>
    </location>
</feature>
<dbReference type="InterPro" id="IPR036514">
    <property type="entry name" value="SGNH_hydro_sf"/>
</dbReference>
<dbReference type="Gene3D" id="3.40.50.1110">
    <property type="entry name" value="SGNH hydrolase"/>
    <property type="match status" value="1"/>
</dbReference>
<dbReference type="Pfam" id="PF07691">
    <property type="entry name" value="PA14"/>
    <property type="match status" value="1"/>
</dbReference>
<gene>
    <name evidence="3" type="ORF">PFY00_05420</name>
</gene>
<dbReference type="PROSITE" id="PS51820">
    <property type="entry name" value="PA14"/>
    <property type="match status" value="1"/>
</dbReference>
<protein>
    <submittedName>
        <fullName evidence="3">PA14 domain-containing protein</fullName>
    </submittedName>
</protein>
<sequence>MPIEQSQYIFGNSLVNFAGGNAFTNVPYWMDLFAEEAGNTYAANGAYGFLREFADRPEPLSQWGFSGVDSAWESGSFADAEFDSVLITPANFIQDLSVDINYFGDSRSPLDAVQDIVADVTTDQPDARIFIYQGWADMGPYSDTIPPSDDALRAYHDYNMGGYNDWYETLVDQINAADPDANVTLIPVASTLSELFTTVLSDVPADALYVDSAPHGTETTYYLASMITYMATYGERPPQLDPAPDNIHPSVLANHEAIVDVIEENLIEAGVLDGTGTGIDSGETGPVDPEPVDPEPVDPEPEVVPEPEPEVIPEPEPEVIPEPEPEVIPEPEPEVIPEPEPEVIPEPEPEVIPEPEPEVIPEPEPEVIPEPEDTAEAAEFTVDFFNLNPSVRSIDDVDFSVQADGTDTAEDVDFFATTEAFADGAQSDNVATVFTKTIDSAEGGVYRVDLQAEDEAQLYVNGELILDSRDVELEGFQQVELELPAGEHTVEIRHLELRGEASLRSNIEYVGPLEDTPDDVVDPEPETGVEPVVDTDDDDVDAPAPEESGGRPSHGQGNGNGGHNGNGGRDPVADQDAETEAEASTPEVETIVSGDEIITILAAFSNKKWWDAEAELEALAEEEDEAADIV</sequence>
<dbReference type="InterPro" id="IPR011658">
    <property type="entry name" value="PA14_dom"/>
</dbReference>
<feature type="region of interest" description="Disordered" evidence="1">
    <location>
        <begin position="272"/>
        <end position="360"/>
    </location>
</feature>
<feature type="compositionally biased region" description="Acidic residues" evidence="1">
    <location>
        <begin position="515"/>
        <end position="541"/>
    </location>
</feature>
<feature type="region of interest" description="Disordered" evidence="1">
    <location>
        <begin position="511"/>
        <end position="590"/>
    </location>
</feature>
<evidence type="ECO:0000259" key="2">
    <source>
        <dbReference type="PROSITE" id="PS51820"/>
    </source>
</evidence>
<name>A0ABT4XQH9_9RHOB</name>
<evidence type="ECO:0000313" key="4">
    <source>
        <dbReference type="Proteomes" id="UP001210720"/>
    </source>
</evidence>
<feature type="compositionally biased region" description="Gly residues" evidence="1">
    <location>
        <begin position="556"/>
        <end position="568"/>
    </location>
</feature>
<feature type="compositionally biased region" description="Acidic residues" evidence="1">
    <location>
        <begin position="290"/>
        <end position="360"/>
    </location>
</feature>
<dbReference type="EMBL" id="JAQIOY010000002">
    <property type="protein sequence ID" value="MDA7424157.1"/>
    <property type="molecule type" value="Genomic_DNA"/>
</dbReference>
<evidence type="ECO:0000313" key="3">
    <source>
        <dbReference type="EMBL" id="MDA7424157.1"/>
    </source>
</evidence>
<dbReference type="SMART" id="SM00758">
    <property type="entry name" value="PA14"/>
    <property type="match status" value="1"/>
</dbReference>
<proteinExistence type="predicted"/>
<comment type="caution">
    <text evidence="3">The sequence shown here is derived from an EMBL/GenBank/DDBJ whole genome shotgun (WGS) entry which is preliminary data.</text>
</comment>
<feature type="compositionally biased region" description="Low complexity" evidence="1">
    <location>
        <begin position="542"/>
        <end position="555"/>
    </location>
</feature>
<evidence type="ECO:0000256" key="1">
    <source>
        <dbReference type="SAM" id="MobiDB-lite"/>
    </source>
</evidence>
<dbReference type="RefSeq" id="WP_271431520.1">
    <property type="nucleotide sequence ID" value="NZ_JAQIOY010000002.1"/>
</dbReference>
<accession>A0ABT4XQH9</accession>
<organism evidence="3 4">
    <name type="scientific">Thalassococcus lentus</name>
    <dbReference type="NCBI Taxonomy" id="1210524"/>
    <lineage>
        <taxon>Bacteria</taxon>
        <taxon>Pseudomonadati</taxon>
        <taxon>Pseudomonadota</taxon>
        <taxon>Alphaproteobacteria</taxon>
        <taxon>Rhodobacterales</taxon>
        <taxon>Roseobacteraceae</taxon>
        <taxon>Thalassococcus</taxon>
    </lineage>
</organism>
<keyword evidence="4" id="KW-1185">Reference proteome</keyword>
<dbReference type="Proteomes" id="UP001210720">
    <property type="component" value="Unassembled WGS sequence"/>
</dbReference>
<dbReference type="InterPro" id="IPR037524">
    <property type="entry name" value="PA14/GLEYA"/>
</dbReference>
<reference evidence="3 4" key="1">
    <citation type="submission" date="2023-01" db="EMBL/GenBank/DDBJ databases">
        <title>Thalassococcus onchidii sp. nov., isolated from a marine invertebrate from the South China Sea.</title>
        <authorList>
            <person name="Xu S."/>
            <person name="Liu Z."/>
            <person name="Xu Y."/>
        </authorList>
    </citation>
    <scope>NUCLEOTIDE SEQUENCE [LARGE SCALE GENOMIC DNA]</scope>
    <source>
        <strain evidence="3 4">KCTC 32084</strain>
    </source>
</reference>